<reference evidence="3 4" key="1">
    <citation type="submission" date="2024-04" db="EMBL/GenBank/DDBJ databases">
        <title>Draft genome sequence of Sessilibacter corallicola NBRC 116591.</title>
        <authorList>
            <person name="Miyakawa T."/>
            <person name="Kusuya Y."/>
            <person name="Miura T."/>
        </authorList>
    </citation>
    <scope>NUCLEOTIDE SEQUENCE [LARGE SCALE GENOMIC DNA]</scope>
    <source>
        <strain evidence="3 4">KU-00831-HH</strain>
    </source>
</reference>
<proteinExistence type="predicted"/>
<dbReference type="PANTHER" id="PTHR34580:SF3">
    <property type="entry name" value="PROTEIN PAFB"/>
    <property type="match status" value="1"/>
</dbReference>
<dbReference type="Pfam" id="PF13280">
    <property type="entry name" value="WYL"/>
    <property type="match status" value="1"/>
</dbReference>
<evidence type="ECO:0000259" key="1">
    <source>
        <dbReference type="Pfam" id="PF13280"/>
    </source>
</evidence>
<name>A0ABQ0A926_9GAMM</name>
<dbReference type="InterPro" id="IPR057727">
    <property type="entry name" value="WCX_dom"/>
</dbReference>
<feature type="domain" description="WYL" evidence="1">
    <location>
        <begin position="132"/>
        <end position="199"/>
    </location>
</feature>
<evidence type="ECO:0000313" key="3">
    <source>
        <dbReference type="EMBL" id="GAA6168053.1"/>
    </source>
</evidence>
<gene>
    <name evidence="3" type="ORF">NBRC116591_18640</name>
</gene>
<dbReference type="InterPro" id="IPR026881">
    <property type="entry name" value="WYL_dom"/>
</dbReference>
<protein>
    <submittedName>
        <fullName evidence="3">WYL domain-containing protein</fullName>
    </submittedName>
</protein>
<accession>A0ABQ0A926</accession>
<evidence type="ECO:0000313" key="4">
    <source>
        <dbReference type="Proteomes" id="UP001465153"/>
    </source>
</evidence>
<dbReference type="PROSITE" id="PS52050">
    <property type="entry name" value="WYL"/>
    <property type="match status" value="1"/>
</dbReference>
<dbReference type="EMBL" id="BAABWN010000005">
    <property type="protein sequence ID" value="GAA6168053.1"/>
    <property type="molecule type" value="Genomic_DNA"/>
</dbReference>
<organism evidence="3 4">
    <name type="scientific">Sessilibacter corallicola</name>
    <dbReference type="NCBI Taxonomy" id="2904075"/>
    <lineage>
        <taxon>Bacteria</taxon>
        <taxon>Pseudomonadati</taxon>
        <taxon>Pseudomonadota</taxon>
        <taxon>Gammaproteobacteria</taxon>
        <taxon>Cellvibrionales</taxon>
        <taxon>Cellvibrionaceae</taxon>
        <taxon>Sessilibacter</taxon>
    </lineage>
</organism>
<comment type="caution">
    <text evidence="3">The sequence shown here is derived from an EMBL/GenBank/DDBJ whole genome shotgun (WGS) entry which is preliminary data.</text>
</comment>
<evidence type="ECO:0000259" key="2">
    <source>
        <dbReference type="Pfam" id="PF25583"/>
    </source>
</evidence>
<sequence length="345" mass="40247">MFKTRRRWLTIANFCDDLKLPQEKVTDLIDQMQRYLKAPIEYSDSENAYRYTEGAINGYRLPDFWLTPDEIICLTKLNHSLNNLCEGLLSEEFEQFYGPIQDALRSRKINSHQFNNRVKYFPKSHQQTFDDHFSTVCSALLERRQLSITYQDSRTETSAHTLCPQLLVHRNDSWMLEAWCHMHRSLRSFSIARIEQAEMLKERSREIAQKNLDIYFDNRYGLNQQRPQLLVLKFNADAAYEVASQCWHFEQSGVWQDDSYVLTLPLIDEENLVKKVLQYLPSVEVVAPESFQQHIRQILTQALERHEKSATACNSPSEMSESKIVKAISSNTVAPTGDAQKLKQA</sequence>
<keyword evidence="4" id="KW-1185">Reference proteome</keyword>
<feature type="domain" description="WCX" evidence="2">
    <location>
        <begin position="229"/>
        <end position="303"/>
    </location>
</feature>
<dbReference type="InterPro" id="IPR051534">
    <property type="entry name" value="CBASS_pafABC_assoc_protein"/>
</dbReference>
<dbReference type="PANTHER" id="PTHR34580">
    <property type="match status" value="1"/>
</dbReference>
<dbReference type="Proteomes" id="UP001465153">
    <property type="component" value="Unassembled WGS sequence"/>
</dbReference>
<dbReference type="Pfam" id="PF25583">
    <property type="entry name" value="WCX"/>
    <property type="match status" value="1"/>
</dbReference>